<dbReference type="OrthoDB" id="3945418at2759"/>
<comment type="similarity">
    <text evidence="3 13">Belongs to the cytochrome P450 family.</text>
</comment>
<dbReference type="InterPro" id="IPR001128">
    <property type="entry name" value="Cyt_P450"/>
</dbReference>
<protein>
    <recommendedName>
        <fullName evidence="17">Cytochrome P450</fullName>
    </recommendedName>
</protein>
<gene>
    <name evidence="15" type="ORF">IFR04_005595</name>
</gene>
<evidence type="ECO:0000256" key="2">
    <source>
        <dbReference type="ARBA" id="ARBA00004167"/>
    </source>
</evidence>
<evidence type="ECO:0000256" key="8">
    <source>
        <dbReference type="ARBA" id="ARBA00023002"/>
    </source>
</evidence>
<comment type="caution">
    <text evidence="15">The sequence shown here is derived from an EMBL/GenBank/DDBJ whole genome shotgun (WGS) entry which is preliminary data.</text>
</comment>
<dbReference type="Gene3D" id="1.10.630.10">
    <property type="entry name" value="Cytochrome P450"/>
    <property type="match status" value="1"/>
</dbReference>
<dbReference type="Pfam" id="PF00067">
    <property type="entry name" value="p450"/>
    <property type="match status" value="1"/>
</dbReference>
<dbReference type="AlphaFoldDB" id="A0A8H7TLY0"/>
<keyword evidence="4 12" id="KW-0349">Heme</keyword>
<dbReference type="PROSITE" id="PS00086">
    <property type="entry name" value="CYTOCHROME_P450"/>
    <property type="match status" value="1"/>
</dbReference>
<evidence type="ECO:0000256" key="4">
    <source>
        <dbReference type="ARBA" id="ARBA00022617"/>
    </source>
</evidence>
<keyword evidence="5 14" id="KW-0812">Transmembrane</keyword>
<dbReference type="EMBL" id="JAFJYH010000068">
    <property type="protein sequence ID" value="KAG4421293.1"/>
    <property type="molecule type" value="Genomic_DNA"/>
</dbReference>
<feature type="binding site" description="axial binding residue" evidence="12">
    <location>
        <position position="454"/>
    </location>
    <ligand>
        <name>heme</name>
        <dbReference type="ChEBI" id="CHEBI:30413"/>
    </ligand>
    <ligandPart>
        <name>Fe</name>
        <dbReference type="ChEBI" id="CHEBI:18248"/>
    </ligandPart>
</feature>
<keyword evidence="16" id="KW-1185">Reference proteome</keyword>
<dbReference type="PRINTS" id="PR00463">
    <property type="entry name" value="EP450I"/>
</dbReference>
<evidence type="ECO:0000256" key="5">
    <source>
        <dbReference type="ARBA" id="ARBA00022692"/>
    </source>
</evidence>
<comment type="subcellular location">
    <subcellularLocation>
        <location evidence="2">Membrane</location>
        <topology evidence="2">Single-pass membrane protein</topology>
    </subcellularLocation>
</comment>
<evidence type="ECO:0000313" key="15">
    <source>
        <dbReference type="EMBL" id="KAG4421293.1"/>
    </source>
</evidence>
<evidence type="ECO:0000256" key="3">
    <source>
        <dbReference type="ARBA" id="ARBA00010617"/>
    </source>
</evidence>
<dbReference type="GO" id="GO:0016020">
    <property type="term" value="C:membrane"/>
    <property type="evidence" value="ECO:0007669"/>
    <property type="project" value="UniProtKB-SubCell"/>
</dbReference>
<keyword evidence="10 13" id="KW-0503">Monooxygenase</keyword>
<evidence type="ECO:0000256" key="13">
    <source>
        <dbReference type="RuleBase" id="RU000461"/>
    </source>
</evidence>
<dbReference type="GO" id="GO:0004497">
    <property type="term" value="F:monooxygenase activity"/>
    <property type="evidence" value="ECO:0007669"/>
    <property type="project" value="UniProtKB-KW"/>
</dbReference>
<accession>A0A8H7TLY0</accession>
<dbReference type="PRINTS" id="PR00385">
    <property type="entry name" value="P450"/>
</dbReference>
<keyword evidence="11 14" id="KW-0472">Membrane</keyword>
<evidence type="ECO:0000256" key="11">
    <source>
        <dbReference type="ARBA" id="ARBA00023136"/>
    </source>
</evidence>
<dbReference type="CDD" id="cd11062">
    <property type="entry name" value="CYP58-like"/>
    <property type="match status" value="1"/>
</dbReference>
<dbReference type="InterPro" id="IPR050121">
    <property type="entry name" value="Cytochrome_P450_monoxygenase"/>
</dbReference>
<dbReference type="PANTHER" id="PTHR24305:SF157">
    <property type="entry name" value="N-ACETYLTRYPTOPHAN 6-HYDROXYLASE IVOC-RELATED"/>
    <property type="match status" value="1"/>
</dbReference>
<evidence type="ECO:0000256" key="7">
    <source>
        <dbReference type="ARBA" id="ARBA00022989"/>
    </source>
</evidence>
<proteinExistence type="inferred from homology"/>
<dbReference type="PANTHER" id="PTHR24305">
    <property type="entry name" value="CYTOCHROME P450"/>
    <property type="match status" value="1"/>
</dbReference>
<evidence type="ECO:0000256" key="10">
    <source>
        <dbReference type="ARBA" id="ARBA00023033"/>
    </source>
</evidence>
<evidence type="ECO:0000256" key="14">
    <source>
        <dbReference type="SAM" id="Phobius"/>
    </source>
</evidence>
<evidence type="ECO:0000256" key="1">
    <source>
        <dbReference type="ARBA" id="ARBA00001971"/>
    </source>
</evidence>
<keyword evidence="7 14" id="KW-1133">Transmembrane helix</keyword>
<dbReference type="GO" id="GO:0016705">
    <property type="term" value="F:oxidoreductase activity, acting on paired donors, with incorporation or reduction of molecular oxygen"/>
    <property type="evidence" value="ECO:0007669"/>
    <property type="project" value="InterPro"/>
</dbReference>
<dbReference type="Proteomes" id="UP000664132">
    <property type="component" value="Unassembled WGS sequence"/>
</dbReference>
<name>A0A8H7TLY0_9HELO</name>
<reference evidence="15" key="1">
    <citation type="submission" date="2021-02" db="EMBL/GenBank/DDBJ databases">
        <title>Genome sequence Cadophora malorum strain M34.</title>
        <authorList>
            <person name="Stefanovic E."/>
            <person name="Vu D."/>
            <person name="Scully C."/>
            <person name="Dijksterhuis J."/>
            <person name="Roader J."/>
            <person name="Houbraken J."/>
        </authorList>
    </citation>
    <scope>NUCLEOTIDE SEQUENCE</scope>
    <source>
        <strain evidence="15">M34</strain>
    </source>
</reference>
<organism evidence="15 16">
    <name type="scientific">Cadophora malorum</name>
    <dbReference type="NCBI Taxonomy" id="108018"/>
    <lineage>
        <taxon>Eukaryota</taxon>
        <taxon>Fungi</taxon>
        <taxon>Dikarya</taxon>
        <taxon>Ascomycota</taxon>
        <taxon>Pezizomycotina</taxon>
        <taxon>Leotiomycetes</taxon>
        <taxon>Helotiales</taxon>
        <taxon>Ploettnerulaceae</taxon>
        <taxon>Cadophora</taxon>
    </lineage>
</organism>
<dbReference type="GO" id="GO:0020037">
    <property type="term" value="F:heme binding"/>
    <property type="evidence" value="ECO:0007669"/>
    <property type="project" value="InterPro"/>
</dbReference>
<comment type="cofactor">
    <cofactor evidence="1 12">
        <name>heme</name>
        <dbReference type="ChEBI" id="CHEBI:30413"/>
    </cofactor>
</comment>
<evidence type="ECO:0000256" key="9">
    <source>
        <dbReference type="ARBA" id="ARBA00023004"/>
    </source>
</evidence>
<evidence type="ECO:0008006" key="17">
    <source>
        <dbReference type="Google" id="ProtNLM"/>
    </source>
</evidence>
<feature type="transmembrane region" description="Helical" evidence="14">
    <location>
        <begin position="12"/>
        <end position="33"/>
    </location>
</feature>
<evidence type="ECO:0000256" key="12">
    <source>
        <dbReference type="PIRSR" id="PIRSR602401-1"/>
    </source>
</evidence>
<dbReference type="FunFam" id="1.10.630.10:FF:000069">
    <property type="entry name" value="Cytochrome P450, putative (Eurofung)"/>
    <property type="match status" value="1"/>
</dbReference>
<dbReference type="InterPro" id="IPR002401">
    <property type="entry name" value="Cyt_P450_E_grp-I"/>
</dbReference>
<dbReference type="SUPFAM" id="SSF48264">
    <property type="entry name" value="Cytochrome P450"/>
    <property type="match status" value="1"/>
</dbReference>
<dbReference type="InterPro" id="IPR017972">
    <property type="entry name" value="Cyt_P450_CS"/>
</dbReference>
<dbReference type="GO" id="GO:0005506">
    <property type="term" value="F:iron ion binding"/>
    <property type="evidence" value="ECO:0007669"/>
    <property type="project" value="InterPro"/>
</dbReference>
<dbReference type="InterPro" id="IPR036396">
    <property type="entry name" value="Cyt_P450_sf"/>
</dbReference>
<keyword evidence="6 12" id="KW-0479">Metal-binding</keyword>
<keyword evidence="8 13" id="KW-0560">Oxidoreductase</keyword>
<sequence length="511" mass="58534">MSILSSIQYDIIAAFVVLYVAVFLVRTVYSVYFGPLSKFPGPRLAAATLCYEFYYDVILKGQYTFKIKDLHKEYGPIIRISPYELHIDDPDYYEELYSSHKPRNRYDFFVAQFGLPGSTFATVDYKFHRSRRAAISPFFSKQNISKLEPMMSHMVEKLCSRIEGCRKAGAPMEMKAVYMCLTTDIITLYAMNRSWNYLDDPDFSPFWVDTMHGVIQTAAYAKYFPWILPLTQALPLSFIRTMNPGMGMLFDFQQKVRDDTQKVIDGEYRATKEQRDLGMDKTIIHALLESDLPADEKAHSRIWQEGQVVIGAGADTTAATIAITHFHILNNPNVLNRLRLELVAAMPNPSLPAKLSIVERLPYLNAVVQEGLRLSYGAVGRLQRSHPFETMKFHDWQIPAGTPIGMTSYLMHHNESIFPDSFAFKPERWLQARPDGAPALERYLVAFSKGSRQCVGMNLARAEINMTLATVFRRFNNQQLYETSRLDVDAKYDFLLPQPSMESKGIRVLFE</sequence>
<keyword evidence="9 12" id="KW-0408">Iron</keyword>
<evidence type="ECO:0000313" key="16">
    <source>
        <dbReference type="Proteomes" id="UP000664132"/>
    </source>
</evidence>
<evidence type="ECO:0000256" key="6">
    <source>
        <dbReference type="ARBA" id="ARBA00022723"/>
    </source>
</evidence>